<reference evidence="10 11" key="1">
    <citation type="submission" date="2012-11" db="EMBL/GenBank/DDBJ databases">
        <title>The complete genome sequence of Corynebacterium maris Coryn-1 (=DSM 45190).</title>
        <authorList>
            <person name="Schaffert L."/>
            <person name="Albersmeier A."/>
            <person name="Kalinowski J."/>
            <person name="Ruckert C."/>
        </authorList>
    </citation>
    <scope>NUCLEOTIDE SEQUENCE [LARGE SCALE GENOMIC DNA]</scope>
    <source>
        <strain evidence="11">Coryn-1</strain>
    </source>
</reference>
<protein>
    <recommendedName>
        <fullName evidence="9">Glycine transporter domain-containing protein</fullName>
    </recommendedName>
</protein>
<dbReference type="EMBL" id="CP003924">
    <property type="protein sequence ID" value="AGS35327.1"/>
    <property type="molecule type" value="Genomic_DNA"/>
</dbReference>
<evidence type="ECO:0000256" key="7">
    <source>
        <dbReference type="SAM" id="MobiDB-lite"/>
    </source>
</evidence>
<feature type="transmembrane region" description="Helical" evidence="8">
    <location>
        <begin position="72"/>
        <end position="89"/>
    </location>
</feature>
<sequence>MSPDVDPQILTIYRLSDVVGVLLMGMIGGTVARQRGYDIIGFFFIALFSALGGGMIRDVLINEGTVAAMAQREYLILAFTGAIIARFVYFKGRAWEIFQAHGDAVVSGLWAATGCVKALTFGLPAVACVMMGIFTAVGGGMIRDVVTGQVPGVFGDNQPTVIPAIVATSTVLISDQFGYLAVGMLLGPVLSIALSVYGYWAGWRISTDPEFAPVNEGAVQLASAAKKAEEKGRRVGRKLEPSRARAWRHQQMEKALQRRIDRDVRRGKKPAQAESDAQDLLDEFTTEFEAVSSEAGDTGATASGFGMDIGGDSYDDYDADSGEDHAAVAEDSVGTFDGQRFSQELVDMILADDKLTDDLLSRLERTYREKNGEG</sequence>
<evidence type="ECO:0000256" key="6">
    <source>
        <dbReference type="ARBA" id="ARBA00023136"/>
    </source>
</evidence>
<keyword evidence="4 8" id="KW-0812">Transmembrane</keyword>
<dbReference type="InterPro" id="IPR005115">
    <property type="entry name" value="Gly_transporter"/>
</dbReference>
<proteinExistence type="inferred from homology"/>
<feature type="transmembrane region" description="Helical" evidence="8">
    <location>
        <begin position="12"/>
        <end position="33"/>
    </location>
</feature>
<organism evidence="10 11">
    <name type="scientific">Corynebacterium maris DSM 45190</name>
    <dbReference type="NCBI Taxonomy" id="1224163"/>
    <lineage>
        <taxon>Bacteria</taxon>
        <taxon>Bacillati</taxon>
        <taxon>Actinomycetota</taxon>
        <taxon>Actinomycetes</taxon>
        <taxon>Mycobacteriales</taxon>
        <taxon>Corynebacteriaceae</taxon>
        <taxon>Corynebacterium</taxon>
    </lineage>
</organism>
<evidence type="ECO:0000256" key="1">
    <source>
        <dbReference type="ARBA" id="ARBA00004651"/>
    </source>
</evidence>
<dbReference type="PANTHER" id="PTHR30506:SF3">
    <property type="entry name" value="UPF0126 INNER MEMBRANE PROTEIN YADS-RELATED"/>
    <property type="match status" value="1"/>
</dbReference>
<evidence type="ECO:0000256" key="5">
    <source>
        <dbReference type="ARBA" id="ARBA00022989"/>
    </source>
</evidence>
<keyword evidence="3" id="KW-1003">Cell membrane</keyword>
<dbReference type="RefSeq" id="WP_020935260.1">
    <property type="nucleotide sequence ID" value="NC_021915.1"/>
</dbReference>
<feature type="domain" description="Glycine transporter" evidence="9">
    <location>
        <begin position="103"/>
        <end position="173"/>
    </location>
</feature>
<dbReference type="OrthoDB" id="9791874at2"/>
<dbReference type="PATRIC" id="fig|1224163.3.peg.1865"/>
<feature type="compositionally biased region" description="Basic and acidic residues" evidence="7">
    <location>
        <begin position="229"/>
        <end position="243"/>
    </location>
</feature>
<keyword evidence="5 8" id="KW-1133">Transmembrane helix</keyword>
<feature type="domain" description="Glycine transporter" evidence="9">
    <location>
        <begin position="16"/>
        <end position="88"/>
    </location>
</feature>
<evidence type="ECO:0000256" key="4">
    <source>
        <dbReference type="ARBA" id="ARBA00022692"/>
    </source>
</evidence>
<keyword evidence="6 8" id="KW-0472">Membrane</keyword>
<accession>S5SW65</accession>
<dbReference type="KEGG" id="cmd:B841_09270"/>
<dbReference type="Pfam" id="PF03458">
    <property type="entry name" value="Gly_transporter"/>
    <property type="match status" value="2"/>
</dbReference>
<evidence type="ECO:0000313" key="10">
    <source>
        <dbReference type="EMBL" id="AGS35327.1"/>
    </source>
</evidence>
<dbReference type="eggNOG" id="COG2860">
    <property type="taxonomic scope" value="Bacteria"/>
</dbReference>
<evidence type="ECO:0000259" key="9">
    <source>
        <dbReference type="Pfam" id="PF03458"/>
    </source>
</evidence>
<comment type="subcellular location">
    <subcellularLocation>
        <location evidence="1">Cell membrane</location>
        <topology evidence="1">Multi-pass membrane protein</topology>
    </subcellularLocation>
</comment>
<feature type="transmembrane region" description="Helical" evidence="8">
    <location>
        <begin position="109"/>
        <end position="134"/>
    </location>
</feature>
<dbReference type="PANTHER" id="PTHR30506">
    <property type="entry name" value="INNER MEMBRANE PROTEIN"/>
    <property type="match status" value="1"/>
</dbReference>
<dbReference type="GO" id="GO:0005886">
    <property type="term" value="C:plasma membrane"/>
    <property type="evidence" value="ECO:0007669"/>
    <property type="project" value="UniProtKB-SubCell"/>
</dbReference>
<name>S5SW65_9CORY</name>
<evidence type="ECO:0000256" key="3">
    <source>
        <dbReference type="ARBA" id="ARBA00022475"/>
    </source>
</evidence>
<keyword evidence="11" id="KW-1185">Reference proteome</keyword>
<evidence type="ECO:0000256" key="8">
    <source>
        <dbReference type="SAM" id="Phobius"/>
    </source>
</evidence>
<evidence type="ECO:0000256" key="2">
    <source>
        <dbReference type="ARBA" id="ARBA00008193"/>
    </source>
</evidence>
<comment type="similarity">
    <text evidence="2">Belongs to the UPF0126 family.</text>
</comment>
<gene>
    <name evidence="10" type="ORF">B841_09270</name>
</gene>
<dbReference type="HOGENOM" id="CLU_064906_0_1_11"/>
<evidence type="ECO:0000313" key="11">
    <source>
        <dbReference type="Proteomes" id="UP000015388"/>
    </source>
</evidence>
<feature type="transmembrane region" description="Helical" evidence="8">
    <location>
        <begin position="177"/>
        <end position="200"/>
    </location>
</feature>
<dbReference type="Proteomes" id="UP000015388">
    <property type="component" value="Chromosome"/>
</dbReference>
<feature type="transmembrane region" description="Helical" evidence="8">
    <location>
        <begin position="39"/>
        <end position="60"/>
    </location>
</feature>
<feature type="region of interest" description="Disordered" evidence="7">
    <location>
        <begin position="229"/>
        <end position="248"/>
    </location>
</feature>
<dbReference type="AlphaFoldDB" id="S5SW65"/>